<evidence type="ECO:0000259" key="4">
    <source>
        <dbReference type="SMART" id="SM00927"/>
    </source>
</evidence>
<organism evidence="5 6">
    <name type="scientific">Bacteroides muris</name>
    <name type="common">ex Afrizal et al. 2022</name>
    <dbReference type="NCBI Taxonomy" id="2516960"/>
    <lineage>
        <taxon>Bacteria</taxon>
        <taxon>Pseudomonadati</taxon>
        <taxon>Bacteroidota</taxon>
        <taxon>Bacteroidia</taxon>
        <taxon>Bacteroidales</taxon>
        <taxon>Bacteroidaceae</taxon>
        <taxon>Bacteroides</taxon>
    </lineage>
</organism>
<comment type="caution">
    <text evidence="5">The sequence shown here is derived from an EMBL/GenBank/DDBJ whole genome shotgun (WGS) entry which is preliminary data.</text>
</comment>
<proteinExistence type="predicted"/>
<dbReference type="NCBIfam" id="NF040973">
    <property type="entry name" value="restrict_Sau3AI"/>
    <property type="match status" value="1"/>
</dbReference>
<dbReference type="CDD" id="cd22355">
    <property type="entry name" value="Sau3AI_C"/>
    <property type="match status" value="1"/>
</dbReference>
<dbReference type="InterPro" id="IPR037057">
    <property type="entry name" value="DNA_rep_MutH/T2_RE_sf"/>
</dbReference>
<dbReference type="GO" id="GO:0003677">
    <property type="term" value="F:DNA binding"/>
    <property type="evidence" value="ECO:0007669"/>
    <property type="project" value="InterPro"/>
</dbReference>
<name>A0A4S2B671_9BACE</name>
<dbReference type="RefSeq" id="WP_136008726.1">
    <property type="nucleotide sequence ID" value="NZ_SRYZ01000001.1"/>
</dbReference>
<dbReference type="SMART" id="SM00927">
    <property type="entry name" value="MutH"/>
    <property type="match status" value="1"/>
</dbReference>
<dbReference type="CDD" id="cd22356">
    <property type="entry name" value="Sau3AI_N-like"/>
    <property type="match status" value="1"/>
</dbReference>
<dbReference type="Gene3D" id="3.40.600.10">
    <property type="entry name" value="DNA mismatch repair MutH/Restriction endonuclease, type II"/>
    <property type="match status" value="2"/>
</dbReference>
<keyword evidence="3" id="KW-0378">Hydrolase</keyword>
<evidence type="ECO:0000256" key="2">
    <source>
        <dbReference type="ARBA" id="ARBA00022759"/>
    </source>
</evidence>
<gene>
    <name evidence="5" type="ORF">E5355_00560</name>
</gene>
<dbReference type="SUPFAM" id="SSF52980">
    <property type="entry name" value="Restriction endonuclease-like"/>
    <property type="match status" value="2"/>
</dbReference>
<dbReference type="InterPro" id="IPR011337">
    <property type="entry name" value="DNA_rep_MutH/RE_typeII_Sau3AI"/>
</dbReference>
<reference evidence="5 6" key="1">
    <citation type="submission" date="2019-04" db="EMBL/GenBank/DDBJ databases">
        <title>Microbes associate with the intestines of laboratory mice.</title>
        <authorList>
            <person name="Navarre W."/>
            <person name="Wong E."/>
            <person name="Huang K."/>
            <person name="Tropini C."/>
            <person name="Ng K."/>
            <person name="Yu B."/>
        </authorList>
    </citation>
    <scope>NUCLEOTIDE SEQUENCE [LARGE SCALE GENOMIC DNA]</scope>
    <source>
        <strain evidence="5 6">NM69_E16B</strain>
    </source>
</reference>
<sequence>MVSNMNCNSCPEKNALPYDAANATSIFEYSKGLLGKTLREFADKGYERRKGKGGIGQMVENLYFLLETNNNPEADFSQAGMELKCTPLKLGKNKDYLVKERLVCNMINYCDVVNEDFEHSHFYLKCQLMLLLFYLYRKGYDNLDLEFVFSVLWKLPEKDLLIIRHDYELIVDKIKRGEAHLLSEGDTMYLGACRKGQKGDSLMAQPNSEVNAPRRAFSLKMAYMRTVLQYVVNVGEKAVANFGLSENPLLTSQDLSKNSFDEIVLKRFKPYMGKNYEAIAKDKKVDISNNPKNKFAMIANAVVASGKCSNVNRSEEFLKAGLMMKTVRVQADGIIKEAMSFENIDYMEVAECGNWYESRLYELYSSRFLFVVFRERHKGKGDYELDDAFFWTMPQSDLECAEVYWEHIKKNILESHISEDYWWKACDRKKFHVRPKAQKAKDIAPTPDGKGAKKFCYWFNNDYVREIVEQRQDEKR</sequence>
<dbReference type="GO" id="GO:0004519">
    <property type="term" value="F:endonuclease activity"/>
    <property type="evidence" value="ECO:0007669"/>
    <property type="project" value="UniProtKB-KW"/>
</dbReference>
<protein>
    <recommendedName>
        <fullName evidence="4">DNA mismatch repair MutH/Type II restriction enzyme Sau3AI domain-containing protein</fullName>
    </recommendedName>
</protein>
<feature type="domain" description="DNA mismatch repair MutH/Type II restriction enzyme Sau3AI" evidence="4">
    <location>
        <begin position="64"/>
        <end position="166"/>
    </location>
</feature>
<dbReference type="Pfam" id="PF02976">
    <property type="entry name" value="MutH"/>
    <property type="match status" value="2"/>
</dbReference>
<keyword evidence="1" id="KW-0540">Nuclease</keyword>
<dbReference type="InterPro" id="IPR011335">
    <property type="entry name" value="Restrct_endonuc-II-like"/>
</dbReference>
<dbReference type="EMBL" id="SRYZ01000001">
    <property type="protein sequence ID" value="TGY09697.1"/>
    <property type="molecule type" value="Genomic_DNA"/>
</dbReference>
<dbReference type="GO" id="GO:0016787">
    <property type="term" value="F:hydrolase activity"/>
    <property type="evidence" value="ECO:0007669"/>
    <property type="project" value="UniProtKB-KW"/>
</dbReference>
<evidence type="ECO:0000256" key="1">
    <source>
        <dbReference type="ARBA" id="ARBA00022722"/>
    </source>
</evidence>
<evidence type="ECO:0000256" key="3">
    <source>
        <dbReference type="ARBA" id="ARBA00022801"/>
    </source>
</evidence>
<evidence type="ECO:0000313" key="6">
    <source>
        <dbReference type="Proteomes" id="UP000310532"/>
    </source>
</evidence>
<dbReference type="AlphaFoldDB" id="A0A4S2B671"/>
<dbReference type="Proteomes" id="UP000310532">
    <property type="component" value="Unassembled WGS sequence"/>
</dbReference>
<keyword evidence="2" id="KW-0255">Endonuclease</keyword>
<keyword evidence="6" id="KW-1185">Reference proteome</keyword>
<accession>A0A4S2B671</accession>
<evidence type="ECO:0000313" key="5">
    <source>
        <dbReference type="EMBL" id="TGY09697.1"/>
    </source>
</evidence>